<protein>
    <recommendedName>
        <fullName evidence="4">DUF2626 domain-containing protein</fullName>
    </recommendedName>
</protein>
<keyword evidence="1" id="KW-0472">Membrane</keyword>
<dbReference type="RefSeq" id="WP_090395766.1">
    <property type="nucleotide sequence ID" value="NZ_FNEN01000001.1"/>
</dbReference>
<keyword evidence="3" id="KW-1185">Reference proteome</keyword>
<evidence type="ECO:0008006" key="4">
    <source>
        <dbReference type="Google" id="ProtNLM"/>
    </source>
</evidence>
<sequence>MSRMYRVMAFWTGVFAVLFFVGEMYEVSLIFFANTAAFIGLGFMNLTERTYLYIFGGYLTLFMVSFSFYTVFIMEPTLGH</sequence>
<gene>
    <name evidence="2" type="ORF">SAMN04488123_101298</name>
</gene>
<proteinExistence type="predicted"/>
<feature type="transmembrane region" description="Helical" evidence="1">
    <location>
        <begin position="27"/>
        <end position="44"/>
    </location>
</feature>
<keyword evidence="1" id="KW-1133">Transmembrane helix</keyword>
<evidence type="ECO:0000313" key="3">
    <source>
        <dbReference type="Proteomes" id="UP000198853"/>
    </source>
</evidence>
<dbReference type="Proteomes" id="UP000198853">
    <property type="component" value="Unassembled WGS sequence"/>
</dbReference>
<dbReference type="Pfam" id="PF11117">
    <property type="entry name" value="DUF2626"/>
    <property type="match status" value="1"/>
</dbReference>
<feature type="transmembrane region" description="Helical" evidence="1">
    <location>
        <begin position="5"/>
        <end position="21"/>
    </location>
</feature>
<reference evidence="2 3" key="1">
    <citation type="submission" date="2016-10" db="EMBL/GenBank/DDBJ databases">
        <authorList>
            <person name="de Groot N.N."/>
        </authorList>
    </citation>
    <scope>NUCLEOTIDE SEQUENCE [LARGE SCALE GENOMIC DNA]</scope>
    <source>
        <strain evidence="2 3">DSM 21771</strain>
    </source>
</reference>
<organism evidence="2 3">
    <name type="scientific">Natribacillus halophilus</name>
    <dbReference type="NCBI Taxonomy" id="549003"/>
    <lineage>
        <taxon>Bacteria</taxon>
        <taxon>Bacillati</taxon>
        <taxon>Bacillota</taxon>
        <taxon>Bacilli</taxon>
        <taxon>Bacillales</taxon>
        <taxon>Bacillaceae</taxon>
        <taxon>Natribacillus</taxon>
    </lineage>
</organism>
<name>A0A1G8JMI3_9BACI</name>
<evidence type="ECO:0000313" key="2">
    <source>
        <dbReference type="EMBL" id="SDI32281.1"/>
    </source>
</evidence>
<dbReference type="EMBL" id="FNEN01000001">
    <property type="protein sequence ID" value="SDI32281.1"/>
    <property type="molecule type" value="Genomic_DNA"/>
</dbReference>
<dbReference type="OrthoDB" id="2353516at2"/>
<dbReference type="InterPro" id="IPR020254">
    <property type="entry name" value="DUF2626"/>
</dbReference>
<dbReference type="AlphaFoldDB" id="A0A1G8JMI3"/>
<evidence type="ECO:0000256" key="1">
    <source>
        <dbReference type="SAM" id="Phobius"/>
    </source>
</evidence>
<feature type="transmembrane region" description="Helical" evidence="1">
    <location>
        <begin position="51"/>
        <end position="74"/>
    </location>
</feature>
<keyword evidence="1" id="KW-0812">Transmembrane</keyword>
<accession>A0A1G8JMI3</accession>